<evidence type="ECO:0000256" key="1">
    <source>
        <dbReference type="ARBA" id="ARBA00007249"/>
    </source>
</evidence>
<dbReference type="InterPro" id="IPR050055">
    <property type="entry name" value="EF-Tu_GTPase"/>
</dbReference>
<dbReference type="SUPFAM" id="SSF52540">
    <property type="entry name" value="P-loop containing nucleoside triphosphate hydrolases"/>
    <property type="match status" value="1"/>
</dbReference>
<dbReference type="Gene3D" id="3.40.50.300">
    <property type="entry name" value="P-loop containing nucleotide triphosphate hydrolases"/>
    <property type="match status" value="1"/>
</dbReference>
<dbReference type="InterPro" id="IPR000795">
    <property type="entry name" value="T_Tr_GTP-bd_dom"/>
</dbReference>
<dbReference type="Pfam" id="PF00009">
    <property type="entry name" value="GTP_EFTU"/>
    <property type="match status" value="1"/>
</dbReference>
<dbReference type="GO" id="GO:0005739">
    <property type="term" value="C:mitochondrion"/>
    <property type="evidence" value="ECO:0007669"/>
    <property type="project" value="TreeGrafter"/>
</dbReference>
<evidence type="ECO:0000313" key="13">
    <source>
        <dbReference type="EMBL" id="CAH1797261.1"/>
    </source>
</evidence>
<gene>
    <name evidence="13" type="ORF">OFUS_LOCUS21584</name>
</gene>
<evidence type="ECO:0000313" key="14">
    <source>
        <dbReference type="Proteomes" id="UP000749559"/>
    </source>
</evidence>
<dbReference type="CDD" id="cd01884">
    <property type="entry name" value="EF_Tu"/>
    <property type="match status" value="1"/>
</dbReference>
<dbReference type="CDD" id="cd03697">
    <property type="entry name" value="EFTU_II"/>
    <property type="match status" value="1"/>
</dbReference>
<dbReference type="EC" id="3.6.5.3" evidence="3"/>
<reference evidence="13" key="1">
    <citation type="submission" date="2022-03" db="EMBL/GenBank/DDBJ databases">
        <authorList>
            <person name="Martin C."/>
        </authorList>
    </citation>
    <scope>NUCLEOTIDE SEQUENCE</scope>
</reference>
<dbReference type="SUPFAM" id="SSF50465">
    <property type="entry name" value="EF-Tu/eEF-1alpha/eIF2-gamma C-terminal domain"/>
    <property type="match status" value="1"/>
</dbReference>
<evidence type="ECO:0000259" key="12">
    <source>
        <dbReference type="PROSITE" id="PS51722"/>
    </source>
</evidence>
<dbReference type="PRINTS" id="PR00315">
    <property type="entry name" value="ELONGATNFCT"/>
</dbReference>
<evidence type="ECO:0000256" key="5">
    <source>
        <dbReference type="ARBA" id="ARBA00022723"/>
    </source>
</evidence>
<dbReference type="OrthoDB" id="2067at2759"/>
<dbReference type="PROSITE" id="PS00301">
    <property type="entry name" value="G_TR_1"/>
    <property type="match status" value="1"/>
</dbReference>
<dbReference type="InterPro" id="IPR004160">
    <property type="entry name" value="Transl_elong_EFTu/EF1A_C"/>
</dbReference>
<dbReference type="NCBIfam" id="NF009372">
    <property type="entry name" value="PRK12735.1"/>
    <property type="match status" value="1"/>
</dbReference>
<dbReference type="InterPro" id="IPR009000">
    <property type="entry name" value="Transl_B-barrel_sf"/>
</dbReference>
<dbReference type="GO" id="GO:0003924">
    <property type="term" value="F:GTPase activity"/>
    <property type="evidence" value="ECO:0007669"/>
    <property type="project" value="InterPro"/>
</dbReference>
<evidence type="ECO:0000256" key="3">
    <source>
        <dbReference type="ARBA" id="ARBA00011986"/>
    </source>
</evidence>
<dbReference type="PANTHER" id="PTHR43721">
    <property type="entry name" value="ELONGATION FACTOR TU-RELATED"/>
    <property type="match status" value="1"/>
</dbReference>
<dbReference type="InterPro" id="IPR041709">
    <property type="entry name" value="EF-Tu_GTP-bd"/>
</dbReference>
<dbReference type="AlphaFoldDB" id="A0A8J1TYD5"/>
<dbReference type="SUPFAM" id="SSF50447">
    <property type="entry name" value="Translation proteins"/>
    <property type="match status" value="1"/>
</dbReference>
<proteinExistence type="inferred from homology"/>
<sequence>MVITISKFRILHSFFSKSTLVSRKWNVKVPFSHRKLNNVSRYTNVTVFSSQYLCTASVGKPHCNVGTIGHVDHGKTTLTAAITKVQSELLKGDIKYVKFDDIDKAPEEKKRGITINTANVQYESDNRHYAHVDCPGHIDYVKNMIMGTSQMDGAILVVSATDGTMPQTREHLLLSKQIGIENIVVYLNKADLADPELIELVEMEVRDLLAEYGFDSENTPVVSGSALAALEDRDVEIGRDSIKQLMNALDSHIKIPERKIDGPFIMPIDSSFTVPGRGTVAIGTVTQGILKKGAEANLIGYGNKITTALSDLQVFRKSVPQCQAGDNVGILLRGVKPEFVRRGMFLCAANTLTQCDHFEAQSYVLLRSEGGRSKPLMDRYIQLMYSNTWSIDCCVNMPENVSMVMPGDAPVLKIMLRKPMVIQPGQRFTIRENQITTITGIVTKQLPPSKEQIVGFNYERPRSHVIEKYSSKKNYHIMMCSYILGLFAVFAVVTANPLNNQITIPAKCCPPELSQGDIRVTQGFSISGQGAGQYMSGHWWFDRRNKRNAFEGIIMMNGQELPNKNFIQDNVAKKQYNINKAARTCQVEAQSFAPFDGCVPEGATFMGQETLGRDFMVNTWRGHLQGDTYNVTIEETHTPECFPVTVTQIGEANAQWGKMGLTSSMRFSSFREGIRDMSVFDIPDYCQK</sequence>
<keyword evidence="9" id="KW-0460">Magnesium</keyword>
<dbReference type="GO" id="GO:0007160">
    <property type="term" value="P:cell-matrix adhesion"/>
    <property type="evidence" value="ECO:0007669"/>
    <property type="project" value="InterPro"/>
</dbReference>
<dbReference type="NCBIfam" id="NF000766">
    <property type="entry name" value="PRK00049.1"/>
    <property type="match status" value="1"/>
</dbReference>
<dbReference type="InterPro" id="IPR001299">
    <property type="entry name" value="Ependymin"/>
</dbReference>
<keyword evidence="8" id="KW-0378">Hydrolase</keyword>
<dbReference type="InterPro" id="IPR009001">
    <property type="entry name" value="Transl_elong_EF1A/Init_IF2_C"/>
</dbReference>
<keyword evidence="14" id="KW-1185">Reference proteome</keyword>
<keyword evidence="10" id="KW-0648">Protein biosynthesis</keyword>
<dbReference type="InterPro" id="IPR033720">
    <property type="entry name" value="EFTU_2"/>
</dbReference>
<dbReference type="GO" id="GO:0005576">
    <property type="term" value="C:extracellular region"/>
    <property type="evidence" value="ECO:0007669"/>
    <property type="project" value="InterPro"/>
</dbReference>
<dbReference type="Gene3D" id="2.40.30.10">
    <property type="entry name" value="Translation factors"/>
    <property type="match status" value="2"/>
</dbReference>
<organism evidence="13 14">
    <name type="scientific">Owenia fusiformis</name>
    <name type="common">Polychaete worm</name>
    <dbReference type="NCBI Taxonomy" id="6347"/>
    <lineage>
        <taxon>Eukaryota</taxon>
        <taxon>Metazoa</taxon>
        <taxon>Spiralia</taxon>
        <taxon>Lophotrochozoa</taxon>
        <taxon>Annelida</taxon>
        <taxon>Polychaeta</taxon>
        <taxon>Sedentaria</taxon>
        <taxon>Canalipalpata</taxon>
        <taxon>Sabellida</taxon>
        <taxon>Oweniida</taxon>
        <taxon>Oweniidae</taxon>
        <taxon>Owenia</taxon>
    </lineage>
</organism>
<keyword evidence="4" id="KW-0963">Cytoplasm</keyword>
<dbReference type="FunFam" id="3.40.50.300:FF:000576">
    <property type="entry name" value="Elongation factor Tu"/>
    <property type="match status" value="1"/>
</dbReference>
<dbReference type="GO" id="GO:0005509">
    <property type="term" value="F:calcium ion binding"/>
    <property type="evidence" value="ECO:0007669"/>
    <property type="project" value="InterPro"/>
</dbReference>
<dbReference type="InterPro" id="IPR031157">
    <property type="entry name" value="G_TR_CS"/>
</dbReference>
<evidence type="ECO:0000256" key="6">
    <source>
        <dbReference type="ARBA" id="ARBA00022741"/>
    </source>
</evidence>
<dbReference type="EMBL" id="CAIIXF020000010">
    <property type="protein sequence ID" value="CAH1797261.1"/>
    <property type="molecule type" value="Genomic_DNA"/>
</dbReference>
<dbReference type="GO" id="GO:0003746">
    <property type="term" value="F:translation elongation factor activity"/>
    <property type="evidence" value="ECO:0007669"/>
    <property type="project" value="UniProtKB-KW"/>
</dbReference>
<dbReference type="NCBIfam" id="NF009373">
    <property type="entry name" value="PRK12736.1"/>
    <property type="match status" value="1"/>
</dbReference>
<dbReference type="CDD" id="cd03706">
    <property type="entry name" value="mtEFTU_III"/>
    <property type="match status" value="1"/>
</dbReference>
<evidence type="ECO:0000256" key="7">
    <source>
        <dbReference type="ARBA" id="ARBA00022768"/>
    </source>
</evidence>
<dbReference type="FunFam" id="2.40.30.10:FF:000085">
    <property type="entry name" value="Elongation factor Tu"/>
    <property type="match status" value="1"/>
</dbReference>
<keyword evidence="11" id="KW-0342">GTP-binding</keyword>
<name>A0A8J1TYD5_OWEFU</name>
<dbReference type="GO" id="GO:0005525">
    <property type="term" value="F:GTP binding"/>
    <property type="evidence" value="ECO:0007669"/>
    <property type="project" value="UniProtKB-KW"/>
</dbReference>
<evidence type="ECO:0000256" key="2">
    <source>
        <dbReference type="ARBA" id="ARBA00011245"/>
    </source>
</evidence>
<comment type="similarity">
    <text evidence="1">Belongs to the TRAFAC class translation factor GTPase superfamily. Classic translation factor GTPase family. EF-Tu/EF-1A subfamily.</text>
</comment>
<dbReference type="Pfam" id="PF03143">
    <property type="entry name" value="GTP_EFTU_D3"/>
    <property type="match status" value="1"/>
</dbReference>
<dbReference type="PROSITE" id="PS51722">
    <property type="entry name" value="G_TR_2"/>
    <property type="match status" value="1"/>
</dbReference>
<dbReference type="Pfam" id="PF00811">
    <property type="entry name" value="Ependymin"/>
    <property type="match status" value="1"/>
</dbReference>
<keyword evidence="6" id="KW-0547">Nucleotide-binding</keyword>
<comment type="subunit">
    <text evidence="2">Monomer.</text>
</comment>
<evidence type="ECO:0000256" key="4">
    <source>
        <dbReference type="ARBA" id="ARBA00022490"/>
    </source>
</evidence>
<dbReference type="Pfam" id="PF03144">
    <property type="entry name" value="GTP_EFTU_D2"/>
    <property type="match status" value="1"/>
</dbReference>
<dbReference type="GO" id="GO:0070125">
    <property type="term" value="P:mitochondrial translational elongation"/>
    <property type="evidence" value="ECO:0007669"/>
    <property type="project" value="TreeGrafter"/>
</dbReference>
<keyword evidence="7" id="KW-0251">Elongation factor</keyword>
<evidence type="ECO:0000256" key="10">
    <source>
        <dbReference type="ARBA" id="ARBA00022917"/>
    </source>
</evidence>
<dbReference type="InterPro" id="IPR005225">
    <property type="entry name" value="Small_GTP-bd"/>
</dbReference>
<dbReference type="PANTHER" id="PTHR43721:SF2">
    <property type="entry name" value="ELONGATION FACTOR TU, MITOCHONDRIAL"/>
    <property type="match status" value="1"/>
</dbReference>
<protein>
    <recommendedName>
        <fullName evidence="3">protein-synthesizing GTPase</fullName>
        <ecNumber evidence="3">3.6.5.3</ecNumber>
    </recommendedName>
</protein>
<evidence type="ECO:0000256" key="11">
    <source>
        <dbReference type="ARBA" id="ARBA00023134"/>
    </source>
</evidence>
<dbReference type="InterPro" id="IPR027417">
    <property type="entry name" value="P-loop_NTPase"/>
</dbReference>
<keyword evidence="5" id="KW-0479">Metal-binding</keyword>
<comment type="caution">
    <text evidence="13">The sequence shown here is derived from an EMBL/GenBank/DDBJ whole genome shotgun (WGS) entry which is preliminary data.</text>
</comment>
<evidence type="ECO:0000256" key="9">
    <source>
        <dbReference type="ARBA" id="ARBA00022842"/>
    </source>
</evidence>
<dbReference type="InterPro" id="IPR004161">
    <property type="entry name" value="EFTu-like_2"/>
</dbReference>
<dbReference type="NCBIfam" id="TIGR00231">
    <property type="entry name" value="small_GTP"/>
    <property type="match status" value="1"/>
</dbReference>
<feature type="domain" description="Tr-type G" evidence="12">
    <location>
        <begin position="60"/>
        <end position="257"/>
    </location>
</feature>
<evidence type="ECO:0000256" key="8">
    <source>
        <dbReference type="ARBA" id="ARBA00022801"/>
    </source>
</evidence>
<dbReference type="Proteomes" id="UP000749559">
    <property type="component" value="Unassembled WGS sequence"/>
</dbReference>
<accession>A0A8J1TYD5</accession>